<evidence type="ECO:0000313" key="5">
    <source>
        <dbReference type="Proteomes" id="UP000006727"/>
    </source>
</evidence>
<organism evidence="3">
    <name type="scientific">Physcomitrium patens</name>
    <name type="common">Spreading-leaved earth moss</name>
    <name type="synonym">Physcomitrella patens</name>
    <dbReference type="NCBI Taxonomy" id="3218"/>
    <lineage>
        <taxon>Eukaryota</taxon>
        <taxon>Viridiplantae</taxon>
        <taxon>Streptophyta</taxon>
        <taxon>Embryophyta</taxon>
        <taxon>Bryophyta</taxon>
        <taxon>Bryophytina</taxon>
        <taxon>Bryopsida</taxon>
        <taxon>Funariidae</taxon>
        <taxon>Funariales</taxon>
        <taxon>Funariaceae</taxon>
        <taxon>Physcomitrium</taxon>
    </lineage>
</organism>
<proteinExistence type="predicted"/>
<sequence>MSGCLSELVRLLAAFVAVALVMVALSVGDADPLSDYCVGDLSSKNTINGLVCMPSATAVAEDFAFRVFRVHGETKTGSALRLLQGFALAKFNYVKDGLVPTHFHPRPAKVIYVVKGELFATTLKKGDFFLFPQGLVHFQLNLGQRHALTNFLLNEQNPGIQFSTALFASTPAFATDILARSFGID</sequence>
<keyword evidence="1" id="KW-0732">Signal</keyword>
<feature type="domain" description="Cupin type-1" evidence="2">
    <location>
        <begin position="63"/>
        <end position="185"/>
    </location>
</feature>
<feature type="signal peptide" evidence="1">
    <location>
        <begin position="1"/>
        <end position="30"/>
    </location>
</feature>
<gene>
    <name evidence="3" type="ORF">PHYPA_004515</name>
</gene>
<dbReference type="InterPro" id="IPR006045">
    <property type="entry name" value="Cupin_1"/>
</dbReference>
<evidence type="ECO:0000259" key="2">
    <source>
        <dbReference type="SMART" id="SM00835"/>
    </source>
</evidence>
<dbReference type="SUPFAM" id="SSF51182">
    <property type="entry name" value="RmlC-like cupins"/>
    <property type="match status" value="1"/>
</dbReference>
<accession>A0A2K1KUT1</accession>
<evidence type="ECO:0000313" key="4">
    <source>
        <dbReference type="EnsemblPlants" id="Pp3c3_16510V3.1"/>
    </source>
</evidence>
<dbReference type="Gene3D" id="2.60.120.10">
    <property type="entry name" value="Jelly Rolls"/>
    <property type="match status" value="1"/>
</dbReference>
<keyword evidence="5" id="KW-1185">Reference proteome</keyword>
<dbReference type="InterPro" id="IPR011051">
    <property type="entry name" value="RmlC_Cupin_sf"/>
</dbReference>
<evidence type="ECO:0000256" key="1">
    <source>
        <dbReference type="SAM" id="SignalP"/>
    </source>
</evidence>
<evidence type="ECO:0000313" key="3">
    <source>
        <dbReference type="EMBL" id="PNR57521.1"/>
    </source>
</evidence>
<reference evidence="3 5" key="1">
    <citation type="journal article" date="2008" name="Science">
        <title>The Physcomitrella genome reveals evolutionary insights into the conquest of land by plants.</title>
        <authorList>
            <person name="Rensing S."/>
            <person name="Lang D."/>
            <person name="Zimmer A."/>
            <person name="Terry A."/>
            <person name="Salamov A."/>
            <person name="Shapiro H."/>
            <person name="Nishiyama T."/>
            <person name="Perroud P.-F."/>
            <person name="Lindquist E."/>
            <person name="Kamisugi Y."/>
            <person name="Tanahashi T."/>
            <person name="Sakakibara K."/>
            <person name="Fujita T."/>
            <person name="Oishi K."/>
            <person name="Shin-I T."/>
            <person name="Kuroki Y."/>
            <person name="Toyoda A."/>
            <person name="Suzuki Y."/>
            <person name="Hashimoto A."/>
            <person name="Yamaguchi K."/>
            <person name="Sugano A."/>
            <person name="Kohara Y."/>
            <person name="Fujiyama A."/>
            <person name="Anterola A."/>
            <person name="Aoki S."/>
            <person name="Ashton N."/>
            <person name="Barbazuk W.B."/>
            <person name="Barker E."/>
            <person name="Bennetzen J."/>
            <person name="Bezanilla M."/>
            <person name="Blankenship R."/>
            <person name="Cho S.H."/>
            <person name="Dutcher S."/>
            <person name="Estelle M."/>
            <person name="Fawcett J.A."/>
            <person name="Gundlach H."/>
            <person name="Hanada K."/>
            <person name="Heyl A."/>
            <person name="Hicks K.A."/>
            <person name="Hugh J."/>
            <person name="Lohr M."/>
            <person name="Mayer K."/>
            <person name="Melkozernov A."/>
            <person name="Murata T."/>
            <person name="Nelson D."/>
            <person name="Pils B."/>
            <person name="Prigge M."/>
            <person name="Reiss B."/>
            <person name="Renner T."/>
            <person name="Rombauts S."/>
            <person name="Rushton P."/>
            <person name="Sanderfoot A."/>
            <person name="Schween G."/>
            <person name="Shiu S.-H."/>
            <person name="Stueber K."/>
            <person name="Theodoulou F.L."/>
            <person name="Tu H."/>
            <person name="Van de Peer Y."/>
            <person name="Verrier P.J."/>
            <person name="Waters E."/>
            <person name="Wood A."/>
            <person name="Yang L."/>
            <person name="Cove D."/>
            <person name="Cuming A."/>
            <person name="Hasebe M."/>
            <person name="Lucas S."/>
            <person name="Mishler D.B."/>
            <person name="Reski R."/>
            <person name="Grigoriev I."/>
            <person name="Quatrano R.S."/>
            <person name="Boore J.L."/>
        </authorList>
    </citation>
    <scope>NUCLEOTIDE SEQUENCE [LARGE SCALE GENOMIC DNA]</scope>
    <source>
        <strain evidence="4 5">cv. Gransden 2004</strain>
    </source>
</reference>
<feature type="chain" id="PRO_5033311127" description="Cupin type-1 domain-containing protein" evidence="1">
    <location>
        <begin position="31"/>
        <end position="185"/>
    </location>
</feature>
<dbReference type="SMART" id="SM00835">
    <property type="entry name" value="Cupin_1"/>
    <property type="match status" value="1"/>
</dbReference>
<dbReference type="InterPro" id="IPR014710">
    <property type="entry name" value="RmlC-like_jellyroll"/>
</dbReference>
<protein>
    <recommendedName>
        <fullName evidence="2">Cupin type-1 domain-containing protein</fullName>
    </recommendedName>
</protein>
<dbReference type="EMBL" id="ABEU02000003">
    <property type="protein sequence ID" value="PNR57521.1"/>
    <property type="molecule type" value="Genomic_DNA"/>
</dbReference>
<reference evidence="3 5" key="2">
    <citation type="journal article" date="2018" name="Plant J.">
        <title>The Physcomitrella patens chromosome-scale assembly reveals moss genome structure and evolution.</title>
        <authorList>
            <person name="Lang D."/>
            <person name="Ullrich K.K."/>
            <person name="Murat F."/>
            <person name="Fuchs J."/>
            <person name="Jenkins J."/>
            <person name="Haas F.B."/>
            <person name="Piednoel M."/>
            <person name="Gundlach H."/>
            <person name="Van Bel M."/>
            <person name="Meyberg R."/>
            <person name="Vives C."/>
            <person name="Morata J."/>
            <person name="Symeonidi A."/>
            <person name="Hiss M."/>
            <person name="Muchero W."/>
            <person name="Kamisugi Y."/>
            <person name="Saleh O."/>
            <person name="Blanc G."/>
            <person name="Decker E.L."/>
            <person name="van Gessel N."/>
            <person name="Grimwood J."/>
            <person name="Hayes R.D."/>
            <person name="Graham S.W."/>
            <person name="Gunter L.E."/>
            <person name="McDaniel S.F."/>
            <person name="Hoernstein S.N.W."/>
            <person name="Larsson A."/>
            <person name="Li F.W."/>
            <person name="Perroud P.F."/>
            <person name="Phillips J."/>
            <person name="Ranjan P."/>
            <person name="Rokshar D.S."/>
            <person name="Rothfels C.J."/>
            <person name="Schneider L."/>
            <person name="Shu S."/>
            <person name="Stevenson D.W."/>
            <person name="Thummler F."/>
            <person name="Tillich M."/>
            <person name="Villarreal Aguilar J.C."/>
            <person name="Widiez T."/>
            <person name="Wong G.K."/>
            <person name="Wymore A."/>
            <person name="Zhang Y."/>
            <person name="Zimmer A.D."/>
            <person name="Quatrano R.S."/>
            <person name="Mayer K.F.X."/>
            <person name="Goodstein D."/>
            <person name="Casacuberta J.M."/>
            <person name="Vandepoele K."/>
            <person name="Reski R."/>
            <person name="Cuming A.C."/>
            <person name="Tuskan G.A."/>
            <person name="Maumus F."/>
            <person name="Salse J."/>
            <person name="Schmutz J."/>
            <person name="Rensing S.A."/>
        </authorList>
    </citation>
    <scope>NUCLEOTIDE SEQUENCE [LARGE SCALE GENOMIC DNA]</scope>
    <source>
        <strain evidence="4 5">cv. Gransden 2004</strain>
    </source>
</reference>
<dbReference type="Gramene" id="Pp3c3_16510V3.1">
    <property type="protein sequence ID" value="Pp3c3_16510V3.1"/>
    <property type="gene ID" value="Pp3c3_16510"/>
</dbReference>
<name>A0A2K1KUT1_PHYPA</name>
<dbReference type="Pfam" id="PF00190">
    <property type="entry name" value="Cupin_1"/>
    <property type="match status" value="1"/>
</dbReference>
<dbReference type="InParanoid" id="A0A2K1KUT1"/>
<dbReference type="AlphaFoldDB" id="A0A2K1KUT1"/>
<reference evidence="4" key="3">
    <citation type="submission" date="2020-12" db="UniProtKB">
        <authorList>
            <consortium name="EnsemblPlants"/>
        </authorList>
    </citation>
    <scope>IDENTIFICATION</scope>
</reference>
<dbReference type="Proteomes" id="UP000006727">
    <property type="component" value="Chromosome 3"/>
</dbReference>
<dbReference type="EnsemblPlants" id="Pp3c3_16510V3.1">
    <property type="protein sequence ID" value="Pp3c3_16510V3.1"/>
    <property type="gene ID" value="Pp3c3_16510"/>
</dbReference>
<dbReference type="PANTHER" id="PTHR31238">
    <property type="entry name" value="GERMIN-LIKE PROTEIN SUBFAMILY 3 MEMBER 3"/>
    <property type="match status" value="1"/>
</dbReference>